<organismHost>
    <name type="scientific">Homo sapiens</name>
    <name type="common">Human</name>
    <dbReference type="NCBI Taxonomy" id="9606"/>
</organismHost>
<reference evidence="1" key="1">
    <citation type="submission" date="2018-08" db="EMBL/GenBank/DDBJ databases">
        <title>HSV2 whole genome sequences from clinical isolates.</title>
        <authorList>
            <person name="Roychoudhury P."/>
            <person name="Greninger A.L."/>
            <person name="Jerome K.R."/>
            <person name="Johnston C."/>
            <person name="Wald A."/>
            <person name="Xie H."/>
        </authorList>
    </citation>
    <scope>NUCLEOTIDE SEQUENCE</scope>
    <source>
        <strain evidence="1">2003-24998</strain>
    </source>
</reference>
<protein>
    <submittedName>
        <fullName evidence="1">Uncharacterized protein</fullName>
    </submittedName>
</protein>
<proteinExistence type="predicted"/>
<name>A0A481TCZ2_HHV2</name>
<accession>A0A481TCZ2</accession>
<sequence length="49" mass="4659">MARPAVRALPGAGRGVGGGCVCASSGPAGARALIRCVFRLSPGNPGPGL</sequence>
<evidence type="ECO:0000313" key="1">
    <source>
        <dbReference type="EMBL" id="QBH78365.1"/>
    </source>
</evidence>
<dbReference type="EMBL" id="MH790583">
    <property type="protein sequence ID" value="QBH78365.1"/>
    <property type="molecule type" value="Genomic_DNA"/>
</dbReference>
<organism evidence="1">
    <name type="scientific">Human herpesvirus 2</name>
    <name type="common">HHV-2</name>
    <name type="synonym">Human herpes simplex virus 2</name>
    <dbReference type="NCBI Taxonomy" id="10310"/>
    <lineage>
        <taxon>Viruses</taxon>
        <taxon>Duplodnaviria</taxon>
        <taxon>Heunggongvirae</taxon>
        <taxon>Peploviricota</taxon>
        <taxon>Herviviricetes</taxon>
        <taxon>Herpesvirales</taxon>
        <taxon>Orthoherpesviridae</taxon>
        <taxon>Alphaherpesvirinae</taxon>
        <taxon>Simplexvirus</taxon>
        <taxon>Simplexvirus humanalpha2</taxon>
    </lineage>
</organism>